<name>A0AA38M505_9CUCU</name>
<feature type="domain" description="Reverse transcriptase" evidence="1">
    <location>
        <begin position="18"/>
        <end position="122"/>
    </location>
</feature>
<dbReference type="InterPro" id="IPR043502">
    <property type="entry name" value="DNA/RNA_pol_sf"/>
</dbReference>
<dbReference type="Pfam" id="PF00078">
    <property type="entry name" value="RVT_1"/>
    <property type="match status" value="1"/>
</dbReference>
<gene>
    <name evidence="2" type="ORF">Zmor_026368</name>
</gene>
<comment type="caution">
    <text evidence="2">The sequence shown here is derived from an EMBL/GenBank/DDBJ whole genome shotgun (WGS) entry which is preliminary data.</text>
</comment>
<dbReference type="AlphaFoldDB" id="A0AA38M505"/>
<dbReference type="PANTHER" id="PTHR47027">
    <property type="entry name" value="REVERSE TRANSCRIPTASE DOMAIN-CONTAINING PROTEIN"/>
    <property type="match status" value="1"/>
</dbReference>
<protein>
    <recommendedName>
        <fullName evidence="1">Reverse transcriptase domain-containing protein</fullName>
    </recommendedName>
</protein>
<reference evidence="2" key="1">
    <citation type="journal article" date="2023" name="G3 (Bethesda)">
        <title>Whole genome assemblies of Zophobas morio and Tenebrio molitor.</title>
        <authorList>
            <person name="Kaur S."/>
            <person name="Stinson S.A."/>
            <person name="diCenzo G.C."/>
        </authorList>
    </citation>
    <scope>NUCLEOTIDE SEQUENCE</scope>
    <source>
        <strain evidence="2">QUZm001</strain>
    </source>
</reference>
<sequence length="137" mass="15790">MQDMDIPPKLMRLIKMTTEGSLARVATQDGDTADINIRKGVRQGDALSTTLFNIALNGTIEATNIRRTIIYSSKQLIAYADDIVLVARESTITHITSETTMTYNNQRRQNKVYEKQQEKCQQKHLYPYKFQEVEEFK</sequence>
<proteinExistence type="predicted"/>
<evidence type="ECO:0000259" key="1">
    <source>
        <dbReference type="Pfam" id="PF00078"/>
    </source>
</evidence>
<keyword evidence="3" id="KW-1185">Reference proteome</keyword>
<dbReference type="SUPFAM" id="SSF56672">
    <property type="entry name" value="DNA/RNA polymerases"/>
    <property type="match status" value="1"/>
</dbReference>
<organism evidence="2 3">
    <name type="scientific">Zophobas morio</name>
    <dbReference type="NCBI Taxonomy" id="2755281"/>
    <lineage>
        <taxon>Eukaryota</taxon>
        <taxon>Metazoa</taxon>
        <taxon>Ecdysozoa</taxon>
        <taxon>Arthropoda</taxon>
        <taxon>Hexapoda</taxon>
        <taxon>Insecta</taxon>
        <taxon>Pterygota</taxon>
        <taxon>Neoptera</taxon>
        <taxon>Endopterygota</taxon>
        <taxon>Coleoptera</taxon>
        <taxon>Polyphaga</taxon>
        <taxon>Cucujiformia</taxon>
        <taxon>Tenebrionidae</taxon>
        <taxon>Zophobas</taxon>
    </lineage>
</organism>
<dbReference type="InterPro" id="IPR000477">
    <property type="entry name" value="RT_dom"/>
</dbReference>
<dbReference type="Proteomes" id="UP001168821">
    <property type="component" value="Unassembled WGS sequence"/>
</dbReference>
<evidence type="ECO:0000313" key="3">
    <source>
        <dbReference type="Proteomes" id="UP001168821"/>
    </source>
</evidence>
<dbReference type="PANTHER" id="PTHR47027:SF29">
    <property type="entry name" value="C2H2-TYPE DOMAIN-CONTAINING PROTEIN"/>
    <property type="match status" value="1"/>
</dbReference>
<dbReference type="GO" id="GO:0071897">
    <property type="term" value="P:DNA biosynthetic process"/>
    <property type="evidence" value="ECO:0007669"/>
    <property type="project" value="UniProtKB-ARBA"/>
</dbReference>
<evidence type="ECO:0000313" key="2">
    <source>
        <dbReference type="EMBL" id="KAJ3643671.1"/>
    </source>
</evidence>
<dbReference type="EMBL" id="JALNTZ010000008">
    <property type="protein sequence ID" value="KAJ3643671.1"/>
    <property type="molecule type" value="Genomic_DNA"/>
</dbReference>
<accession>A0AA38M505</accession>